<keyword evidence="5" id="KW-0732">Signal</keyword>
<dbReference type="InterPro" id="IPR013320">
    <property type="entry name" value="ConA-like_dom_sf"/>
</dbReference>
<dbReference type="CDD" id="cd09001">
    <property type="entry name" value="GH43_FsAxh1-like"/>
    <property type="match status" value="1"/>
</dbReference>
<dbReference type="Pfam" id="PF17851">
    <property type="entry name" value="GH43_C2"/>
    <property type="match status" value="1"/>
</dbReference>
<accession>A0ABW3UC06</accession>
<evidence type="ECO:0000313" key="8">
    <source>
        <dbReference type="Proteomes" id="UP001597264"/>
    </source>
</evidence>
<evidence type="ECO:0000313" key="7">
    <source>
        <dbReference type="EMBL" id="MFD1218453.1"/>
    </source>
</evidence>
<evidence type="ECO:0000256" key="4">
    <source>
        <dbReference type="RuleBase" id="RU361187"/>
    </source>
</evidence>
<feature type="chain" id="PRO_5047541297" evidence="5">
    <location>
        <begin position="23"/>
        <end position="571"/>
    </location>
</feature>
<proteinExistence type="inferred from homology"/>
<evidence type="ECO:0000256" key="2">
    <source>
        <dbReference type="ARBA" id="ARBA00022801"/>
    </source>
</evidence>
<dbReference type="RefSeq" id="WP_230438078.1">
    <property type="nucleotide sequence ID" value="NZ_CP087715.1"/>
</dbReference>
<name>A0ABW3UC06_9GAMM</name>
<keyword evidence="3 4" id="KW-0326">Glycosidase</keyword>
<reference evidence="8" key="1">
    <citation type="journal article" date="2019" name="Int. J. Syst. Evol. Microbiol.">
        <title>The Global Catalogue of Microorganisms (GCM) 10K type strain sequencing project: providing services to taxonomists for standard genome sequencing and annotation.</title>
        <authorList>
            <consortium name="The Broad Institute Genomics Platform"/>
            <consortium name="The Broad Institute Genome Sequencing Center for Infectious Disease"/>
            <person name="Wu L."/>
            <person name="Ma J."/>
        </authorList>
    </citation>
    <scope>NUCLEOTIDE SEQUENCE [LARGE SCALE GENOMIC DNA]</scope>
    <source>
        <strain evidence="8">CCUG 54356</strain>
    </source>
</reference>
<keyword evidence="2 4" id="KW-0378">Hydrolase</keyword>
<comment type="similarity">
    <text evidence="1 4">Belongs to the glycosyl hydrolase 43 family.</text>
</comment>
<dbReference type="InterPro" id="IPR041542">
    <property type="entry name" value="GH43_C2"/>
</dbReference>
<feature type="domain" description="Beta-xylosidase C-terminal Concanavalin A-like" evidence="6">
    <location>
        <begin position="368"/>
        <end position="566"/>
    </location>
</feature>
<dbReference type="PANTHER" id="PTHR42812">
    <property type="entry name" value="BETA-XYLOSIDASE"/>
    <property type="match status" value="1"/>
</dbReference>
<dbReference type="GO" id="GO:0016787">
    <property type="term" value="F:hydrolase activity"/>
    <property type="evidence" value="ECO:0007669"/>
    <property type="project" value="UniProtKB-KW"/>
</dbReference>
<dbReference type="EMBL" id="JBHTLR010000036">
    <property type="protein sequence ID" value="MFD1218453.1"/>
    <property type="molecule type" value="Genomic_DNA"/>
</dbReference>
<dbReference type="Proteomes" id="UP001597264">
    <property type="component" value="Unassembled WGS sequence"/>
</dbReference>
<dbReference type="InterPro" id="IPR051795">
    <property type="entry name" value="Glycosyl_Hydrlase_43"/>
</dbReference>
<comment type="caution">
    <text evidence="7">The sequence shown here is derived from an EMBL/GenBank/DDBJ whole genome shotgun (WGS) entry which is preliminary data.</text>
</comment>
<keyword evidence="8" id="KW-1185">Reference proteome</keyword>
<dbReference type="SUPFAM" id="SSF75005">
    <property type="entry name" value="Arabinanase/levansucrase/invertase"/>
    <property type="match status" value="1"/>
</dbReference>
<dbReference type="Gene3D" id="2.60.120.200">
    <property type="match status" value="1"/>
</dbReference>
<dbReference type="PROSITE" id="PS51257">
    <property type="entry name" value="PROKAR_LIPOPROTEIN"/>
    <property type="match status" value="1"/>
</dbReference>
<dbReference type="InterPro" id="IPR023296">
    <property type="entry name" value="Glyco_hydro_beta-prop_sf"/>
</dbReference>
<gene>
    <name evidence="7" type="ORF">ACFQ2X_17765</name>
</gene>
<evidence type="ECO:0000256" key="5">
    <source>
        <dbReference type="SAM" id="SignalP"/>
    </source>
</evidence>
<dbReference type="PANTHER" id="PTHR42812:SF12">
    <property type="entry name" value="BETA-XYLOSIDASE-RELATED"/>
    <property type="match status" value="1"/>
</dbReference>
<dbReference type="Pfam" id="PF04616">
    <property type="entry name" value="Glyco_hydro_43"/>
    <property type="match status" value="1"/>
</dbReference>
<dbReference type="InterPro" id="IPR006710">
    <property type="entry name" value="Glyco_hydro_43"/>
</dbReference>
<evidence type="ECO:0000259" key="6">
    <source>
        <dbReference type="Pfam" id="PF17851"/>
    </source>
</evidence>
<evidence type="ECO:0000256" key="3">
    <source>
        <dbReference type="ARBA" id="ARBA00023295"/>
    </source>
</evidence>
<sequence>MKNLRNTPFKWCASLMALGVSASMTGCEQPVAESHQLEKVAKDPAKNTALWRADLGNGHYQNPILYADYSDPDVVAVGDDFYMTASSFNASPGLPLLHSTDLVNWELIDYVVDKNVPEERFAKPQHGNGIWAPNIRYHDDKLWIFFPDPDHGIYMTNTADPKQGWSEPKLILPGEGIIDPTPMWDDDGQAYLLHGWAKSRAGKNNILTLRKMSADGTEVEAEGEVIINGHELEGYRTLEGPKFYKRGEYYYVFAPAGGVPVGWQSVFRSKNIYGPYEDRIVMEQGDSITNGPHQGSWVHTAAGEDWFIHFQARGPYGRIVHMQPMQWKDGWPVIGVDEDGDGVGNPVTSYRKPEVSKPSPVKTLPFADDFSGNELALQWQWNANFDEDWYSLDAREGYLRLFAQQNVDPQSDNLWLQPSLLLQKLPAPEFIVQTTLEIPETLGEAEGGLLMFGEDYAWIGFRNLPGTGEVEVGEVSCRDVRKDCTENFEPHTRVKAGELTLRMTVSQGGQTVLSYQKENGRFRALGELFQSRRGRWVGAKVGLFVRTDNSELVNAENYIDVKDFRFIPPKG</sequence>
<organism evidence="7 8">
    <name type="scientific">Microbulbifer celer</name>
    <dbReference type="NCBI Taxonomy" id="435905"/>
    <lineage>
        <taxon>Bacteria</taxon>
        <taxon>Pseudomonadati</taxon>
        <taxon>Pseudomonadota</taxon>
        <taxon>Gammaproteobacteria</taxon>
        <taxon>Cellvibrionales</taxon>
        <taxon>Microbulbiferaceae</taxon>
        <taxon>Microbulbifer</taxon>
    </lineage>
</organism>
<dbReference type="SUPFAM" id="SSF49899">
    <property type="entry name" value="Concanavalin A-like lectins/glucanases"/>
    <property type="match status" value="1"/>
</dbReference>
<protein>
    <submittedName>
        <fullName evidence="7">Glycoside hydrolase 43 family protein</fullName>
    </submittedName>
</protein>
<dbReference type="Gene3D" id="2.115.10.20">
    <property type="entry name" value="Glycosyl hydrolase domain, family 43"/>
    <property type="match status" value="1"/>
</dbReference>
<feature type="signal peptide" evidence="5">
    <location>
        <begin position="1"/>
        <end position="22"/>
    </location>
</feature>
<evidence type="ECO:0000256" key="1">
    <source>
        <dbReference type="ARBA" id="ARBA00009865"/>
    </source>
</evidence>